<dbReference type="InterPro" id="IPR009003">
    <property type="entry name" value="Peptidase_S1_PA"/>
</dbReference>
<reference evidence="2" key="1">
    <citation type="submission" date="2010-12" db="EMBL/GenBank/DDBJ databases">
        <title>Complete sequence of Desulfovibrio aespoeensis Aspo-2.</title>
        <authorList>
            <consortium name="US DOE Joint Genome Institute"/>
            <person name="Lucas S."/>
            <person name="Copeland A."/>
            <person name="Lapidus A."/>
            <person name="Cheng J.-F."/>
            <person name="Goodwin L."/>
            <person name="Pitluck S."/>
            <person name="Chertkov O."/>
            <person name="Misra M."/>
            <person name="Detter J.C."/>
            <person name="Han C."/>
            <person name="Tapia R."/>
            <person name="Land M."/>
            <person name="Hauser L."/>
            <person name="Kyrpides N."/>
            <person name="Ivanova N."/>
            <person name="Ovchinnikova G."/>
            <person name="Pedersen K."/>
            <person name="Jagevall S."/>
            <person name="Hazen T."/>
            <person name="Woyke T."/>
        </authorList>
    </citation>
    <scope>NUCLEOTIDE SEQUENCE [LARGE SCALE GENOMIC DNA]</scope>
    <source>
        <strain evidence="2">ATCC 700646 / DSM 10631 / Aspo-2</strain>
    </source>
</reference>
<evidence type="ECO:0000313" key="1">
    <source>
        <dbReference type="EMBL" id="ADU61638.1"/>
    </source>
</evidence>
<dbReference type="KEGG" id="das:Daes_0620"/>
<dbReference type="STRING" id="643562.Daes_0620"/>
<keyword evidence="2" id="KW-1185">Reference proteome</keyword>
<dbReference type="RefSeq" id="WP_013513570.1">
    <property type="nucleotide sequence ID" value="NC_014844.1"/>
</dbReference>
<proteinExistence type="predicted"/>
<dbReference type="AlphaFoldDB" id="E6VYX5"/>
<dbReference type="OrthoDB" id="9787411at2"/>
<reference evidence="1 2" key="2">
    <citation type="journal article" date="2014" name="Genome Announc.">
        <title>Complete Genome Sequence of the Subsurface, Mesophilic Sulfate-Reducing Bacterium Desulfovibrio aespoeensis Aspo-2.</title>
        <authorList>
            <person name="Pedersen K."/>
            <person name="Bengtsson A."/>
            <person name="Edlund J."/>
            <person name="Rabe L."/>
            <person name="Hazen T."/>
            <person name="Chakraborty R."/>
            <person name="Goodwin L."/>
            <person name="Shapiro N."/>
        </authorList>
    </citation>
    <scope>NUCLEOTIDE SEQUENCE [LARGE SCALE GENOMIC DNA]</scope>
    <source>
        <strain evidence="2">ATCC 700646 / DSM 10631 / Aspo-2</strain>
    </source>
</reference>
<dbReference type="Proteomes" id="UP000002191">
    <property type="component" value="Chromosome"/>
</dbReference>
<organism evidence="1 2">
    <name type="scientific">Pseudodesulfovibrio aespoeensis (strain ATCC 700646 / DSM 10631 / Aspo-2)</name>
    <name type="common">Desulfovibrio aespoeensis</name>
    <dbReference type="NCBI Taxonomy" id="643562"/>
    <lineage>
        <taxon>Bacteria</taxon>
        <taxon>Pseudomonadati</taxon>
        <taxon>Thermodesulfobacteriota</taxon>
        <taxon>Desulfovibrionia</taxon>
        <taxon>Desulfovibrionales</taxon>
        <taxon>Desulfovibrionaceae</taxon>
    </lineage>
</organism>
<name>E6VYX5_PSEA9</name>
<dbReference type="eggNOG" id="COG0265">
    <property type="taxonomic scope" value="Bacteria"/>
</dbReference>
<dbReference type="HOGENOM" id="CLU_061991_0_0_7"/>
<gene>
    <name evidence="1" type="ordered locus">Daes_0620</name>
</gene>
<dbReference type="Gene3D" id="2.40.10.10">
    <property type="entry name" value="Trypsin-like serine proteases"/>
    <property type="match status" value="1"/>
</dbReference>
<dbReference type="InterPro" id="IPR043504">
    <property type="entry name" value="Peptidase_S1_PA_chymotrypsin"/>
</dbReference>
<dbReference type="SUPFAM" id="SSF50494">
    <property type="entry name" value="Trypsin-like serine proteases"/>
    <property type="match status" value="1"/>
</dbReference>
<accession>E6VYX5</accession>
<dbReference type="EMBL" id="CP002431">
    <property type="protein sequence ID" value="ADU61638.1"/>
    <property type="molecule type" value="Genomic_DNA"/>
</dbReference>
<sequence>MKRMRIGEMDFEAVRLSQEELVRVDAVHAEAVERLLDRRVRNVVGVGRAHKWVNGRALPEACIQVQVVEKVDADELADADLIPLMIGNVKTDVVAVGELEFHALTAKVRPLESGYSLGATHQGKKSTGTLGGFAQSVLSAQQHYFVLSCNHVLAKLGAFPLGVEVTQPGPNDGGVSADAVGQLWSYSPMSTTQDNPVDAALATVEEDMITPVRPYVPGFLPAKDIVIGMAVLKNGRTTELTTGVVVADKVTVEIGGYRMVDQVTATYGCAGGDSGSLVLVRDNNKAVGLHFAGSSVGGYMNTIENVLAVMKVSLY</sequence>
<evidence type="ECO:0000313" key="2">
    <source>
        <dbReference type="Proteomes" id="UP000002191"/>
    </source>
</evidence>
<protein>
    <submittedName>
        <fullName evidence="1">Uncharacterized protein</fullName>
    </submittedName>
</protein>